<accession>A0ABY4HGJ1</accession>
<gene>
    <name evidence="1" type="ORF">MUO15_13840</name>
</gene>
<dbReference type="EMBL" id="CP095075">
    <property type="protein sequence ID" value="UOR14004.1"/>
    <property type="molecule type" value="Genomic_DNA"/>
</dbReference>
<organism evidence="1 2">
    <name type="scientific">Halobacillus amylolyticus</name>
    <dbReference type="NCBI Taxonomy" id="2932259"/>
    <lineage>
        <taxon>Bacteria</taxon>
        <taxon>Bacillati</taxon>
        <taxon>Bacillota</taxon>
        <taxon>Bacilli</taxon>
        <taxon>Bacillales</taxon>
        <taxon>Bacillaceae</taxon>
        <taxon>Halobacillus</taxon>
    </lineage>
</organism>
<dbReference type="Proteomes" id="UP000830326">
    <property type="component" value="Chromosome"/>
</dbReference>
<name>A0ABY4HGJ1_9BACI</name>
<dbReference type="Pfam" id="PF10704">
    <property type="entry name" value="DUF2508"/>
    <property type="match status" value="1"/>
</dbReference>
<reference evidence="1" key="1">
    <citation type="submission" date="2022-04" db="EMBL/GenBank/DDBJ databases">
        <title>Halobacillus sp. isolated from saltern.</title>
        <authorList>
            <person name="Won M."/>
            <person name="Lee C.-M."/>
            <person name="Woen H.-Y."/>
            <person name="Kwon S.-W."/>
        </authorList>
    </citation>
    <scope>NUCLEOTIDE SEQUENCE</scope>
    <source>
        <strain evidence="1">SSHM10-5</strain>
    </source>
</reference>
<proteinExistence type="predicted"/>
<evidence type="ECO:0000313" key="2">
    <source>
        <dbReference type="Proteomes" id="UP000830326"/>
    </source>
</evidence>
<sequence length="73" mass="8763">MIIFNKKKTKRKEIDQQLLTDIQKLKYEWETLDNIIKHSIEPSEEGLLDLSLAKAKYFYMLREARHRNLNALS</sequence>
<dbReference type="InterPro" id="IPR019644">
    <property type="entry name" value="DUF2508"/>
</dbReference>
<evidence type="ECO:0000313" key="1">
    <source>
        <dbReference type="EMBL" id="UOR14004.1"/>
    </source>
</evidence>
<protein>
    <submittedName>
        <fullName evidence="1">YaaL family protein</fullName>
    </submittedName>
</protein>
<dbReference type="RefSeq" id="WP_245036026.1">
    <property type="nucleotide sequence ID" value="NZ_CP095075.1"/>
</dbReference>
<keyword evidence="2" id="KW-1185">Reference proteome</keyword>